<dbReference type="InterPro" id="IPR022837">
    <property type="entry name" value="MsrQ-like"/>
</dbReference>
<dbReference type="HAMAP" id="MF_01207">
    <property type="entry name" value="MsrQ"/>
    <property type="match status" value="1"/>
</dbReference>
<organism evidence="9 10">
    <name type="scientific">Undibacterium griseum</name>
    <dbReference type="NCBI Taxonomy" id="2762295"/>
    <lineage>
        <taxon>Bacteria</taxon>
        <taxon>Pseudomonadati</taxon>
        <taxon>Pseudomonadota</taxon>
        <taxon>Betaproteobacteria</taxon>
        <taxon>Burkholderiales</taxon>
        <taxon>Oxalobacteraceae</taxon>
        <taxon>Undibacterium</taxon>
    </lineage>
</organism>
<comment type="similarity">
    <text evidence="7">Belongs to the MsrQ family.</text>
</comment>
<comment type="subunit">
    <text evidence="7">Heterodimer of a catalytic subunit (MsrP) and a heme-binding subunit (MsrQ).</text>
</comment>
<accession>A0ABR6YJE3</accession>
<feature type="domain" description="Ferric oxidoreductase" evidence="8">
    <location>
        <begin position="47"/>
        <end position="160"/>
    </location>
</feature>
<keyword evidence="7" id="KW-0249">Electron transport</keyword>
<keyword evidence="6 7" id="KW-0472">Membrane</keyword>
<dbReference type="InterPro" id="IPR013130">
    <property type="entry name" value="Fe3_Rdtase_TM_dom"/>
</dbReference>
<dbReference type="PANTHER" id="PTHR36964:SF1">
    <property type="entry name" value="PROTEIN-METHIONINE-SULFOXIDE REDUCTASE HEME-BINDING SUBUNIT MSRQ"/>
    <property type="match status" value="1"/>
</dbReference>
<comment type="subcellular location">
    <subcellularLocation>
        <location evidence="7">Cell membrane</location>
        <topology evidence="7">Multi-pass membrane protein</topology>
    </subcellularLocation>
    <subcellularLocation>
        <location evidence="1">Membrane</location>
        <topology evidence="1">Multi-pass membrane protein</topology>
    </subcellularLocation>
</comment>
<dbReference type="Proteomes" id="UP000613113">
    <property type="component" value="Unassembled WGS sequence"/>
</dbReference>
<keyword evidence="7" id="KW-0479">Metal-binding</keyword>
<dbReference type="RefSeq" id="WP_186861602.1">
    <property type="nucleotide sequence ID" value="NZ_JACOGC010000001.1"/>
</dbReference>
<evidence type="ECO:0000256" key="2">
    <source>
        <dbReference type="ARBA" id="ARBA00022448"/>
    </source>
</evidence>
<sequence length="206" mass="24189">MTPDRLQIARIKQILFVCALIPFLRLLGFALTDRLGANPLEFISRNTGDWTLYFLSITLAITPLRRLLHVGWIVQLRRMLGLFGFFYASLHFLTFLWFDHFFDLEEMWKDVLKRPFITVGFAAFVCLLPLALTSTNRMMKRLGRHWQRVHRLIYGILPLGVLHYYWMKAGKHDLSQPLLFALLIAVLLSLRLWWRWSGRRAASAVS</sequence>
<feature type="transmembrane region" description="Helical" evidence="7">
    <location>
        <begin position="178"/>
        <end position="194"/>
    </location>
</feature>
<keyword evidence="7" id="KW-0349">Heme</keyword>
<reference evidence="9 10" key="1">
    <citation type="submission" date="2020-08" db="EMBL/GenBank/DDBJ databases">
        <title>Novel species isolated from subtropical streams in China.</title>
        <authorList>
            <person name="Lu H."/>
        </authorList>
    </citation>
    <scope>NUCLEOTIDE SEQUENCE [LARGE SCALE GENOMIC DNA]</scope>
    <source>
        <strain evidence="9 10">FT31W</strain>
    </source>
</reference>
<evidence type="ECO:0000313" key="9">
    <source>
        <dbReference type="EMBL" id="MBC3883979.1"/>
    </source>
</evidence>
<keyword evidence="7" id="KW-1003">Cell membrane</keyword>
<evidence type="ECO:0000259" key="8">
    <source>
        <dbReference type="Pfam" id="PF01794"/>
    </source>
</evidence>
<comment type="caution">
    <text evidence="9">The sequence shown here is derived from an EMBL/GenBank/DDBJ whole genome shotgun (WGS) entry which is preliminary data.</text>
</comment>
<comment type="function">
    <text evidence="7">Part of the MsrPQ system that repairs oxidized periplasmic proteins containing methionine sulfoxide residues (Met-O), using respiratory chain electrons. Thus protects these proteins from oxidative-stress damage caused by reactive species of oxygen and chlorine generated by the host defense mechanisms. MsrPQ is essential for the maintenance of envelope integrity under bleach stress, rescuing a wide series of structurally unrelated periplasmic proteins from methionine oxidation. MsrQ provides electrons for reduction to the reductase catalytic subunit MsrP, using the quinone pool of the respiratory chain.</text>
</comment>
<evidence type="ECO:0000256" key="3">
    <source>
        <dbReference type="ARBA" id="ARBA00022692"/>
    </source>
</evidence>
<keyword evidence="3 7" id="KW-0812">Transmembrane</keyword>
<comment type="cofactor">
    <cofactor evidence="7">
        <name>FMN</name>
        <dbReference type="ChEBI" id="CHEBI:58210"/>
    </cofactor>
    <text evidence="7">Binds 1 FMN per subunit.</text>
</comment>
<evidence type="ECO:0000256" key="7">
    <source>
        <dbReference type="HAMAP-Rule" id="MF_01207"/>
    </source>
</evidence>
<proteinExistence type="inferred from homology"/>
<keyword evidence="2 7" id="KW-0813">Transport</keyword>
<feature type="transmembrane region" description="Helical" evidence="7">
    <location>
        <begin position="12"/>
        <end position="30"/>
    </location>
</feature>
<evidence type="ECO:0000313" key="10">
    <source>
        <dbReference type="Proteomes" id="UP000613113"/>
    </source>
</evidence>
<dbReference type="Pfam" id="PF01794">
    <property type="entry name" value="Ferric_reduct"/>
    <property type="match status" value="1"/>
</dbReference>
<dbReference type="EMBL" id="JACOGC010000001">
    <property type="protein sequence ID" value="MBC3883979.1"/>
    <property type="molecule type" value="Genomic_DNA"/>
</dbReference>
<protein>
    <recommendedName>
        <fullName evidence="7">Protein-methionine-sulfoxide reductase heme-binding subunit MsrQ</fullName>
    </recommendedName>
    <alternativeName>
        <fullName evidence="7">Flavocytochrome MsrQ</fullName>
    </alternativeName>
</protein>
<keyword evidence="7" id="KW-0288">FMN</keyword>
<keyword evidence="5 7" id="KW-0408">Iron</keyword>
<feature type="transmembrane region" description="Helical" evidence="7">
    <location>
        <begin position="118"/>
        <end position="137"/>
    </location>
</feature>
<keyword evidence="4 7" id="KW-1133">Transmembrane helix</keyword>
<feature type="transmembrane region" description="Helical" evidence="7">
    <location>
        <begin position="80"/>
        <end position="98"/>
    </location>
</feature>
<name>A0ABR6YJE3_9BURK</name>
<comment type="cofactor">
    <cofactor evidence="7">
        <name>heme b</name>
        <dbReference type="ChEBI" id="CHEBI:60344"/>
    </cofactor>
    <text evidence="7">Binds 1 heme b (iron(II)-protoporphyrin IX) group per subunit.</text>
</comment>
<keyword evidence="7" id="KW-0285">Flavoprotein</keyword>
<dbReference type="PANTHER" id="PTHR36964">
    <property type="entry name" value="PROTEIN-METHIONINE-SULFOXIDE REDUCTASE HEME-BINDING SUBUNIT MSRQ"/>
    <property type="match status" value="1"/>
</dbReference>
<evidence type="ECO:0000256" key="6">
    <source>
        <dbReference type="ARBA" id="ARBA00023136"/>
    </source>
</evidence>
<evidence type="ECO:0000256" key="4">
    <source>
        <dbReference type="ARBA" id="ARBA00022989"/>
    </source>
</evidence>
<gene>
    <name evidence="7" type="primary">msrQ</name>
    <name evidence="9" type="ORF">H8K27_02425</name>
</gene>
<keyword evidence="10" id="KW-1185">Reference proteome</keyword>
<evidence type="ECO:0000256" key="1">
    <source>
        <dbReference type="ARBA" id="ARBA00004141"/>
    </source>
</evidence>
<evidence type="ECO:0000256" key="5">
    <source>
        <dbReference type="ARBA" id="ARBA00023004"/>
    </source>
</evidence>
<feature type="transmembrane region" description="Helical" evidence="7">
    <location>
        <begin position="50"/>
        <end position="68"/>
    </location>
</feature>
<feature type="transmembrane region" description="Helical" evidence="7">
    <location>
        <begin position="149"/>
        <end position="166"/>
    </location>
</feature>